<dbReference type="AlphaFoldDB" id="A0A5E4M983"/>
<dbReference type="Proteomes" id="UP000325440">
    <property type="component" value="Unassembled WGS sequence"/>
</dbReference>
<keyword evidence="2" id="KW-1185">Reference proteome</keyword>
<protein>
    <submittedName>
        <fullName evidence="1">Uncharacterized protein</fullName>
    </submittedName>
</protein>
<reference evidence="1 2" key="1">
    <citation type="submission" date="2019-08" db="EMBL/GenBank/DDBJ databases">
        <authorList>
            <person name="Alioto T."/>
            <person name="Alioto T."/>
            <person name="Gomez Garrido J."/>
        </authorList>
    </citation>
    <scope>NUCLEOTIDE SEQUENCE [LARGE SCALE GENOMIC DNA]</scope>
</reference>
<evidence type="ECO:0000313" key="2">
    <source>
        <dbReference type="Proteomes" id="UP000325440"/>
    </source>
</evidence>
<dbReference type="EMBL" id="CABPRJ010000477">
    <property type="protein sequence ID" value="VVC27939.1"/>
    <property type="molecule type" value="Genomic_DNA"/>
</dbReference>
<proteinExistence type="predicted"/>
<organism evidence="1 2">
    <name type="scientific">Cinara cedri</name>
    <dbReference type="NCBI Taxonomy" id="506608"/>
    <lineage>
        <taxon>Eukaryota</taxon>
        <taxon>Metazoa</taxon>
        <taxon>Ecdysozoa</taxon>
        <taxon>Arthropoda</taxon>
        <taxon>Hexapoda</taxon>
        <taxon>Insecta</taxon>
        <taxon>Pterygota</taxon>
        <taxon>Neoptera</taxon>
        <taxon>Paraneoptera</taxon>
        <taxon>Hemiptera</taxon>
        <taxon>Sternorrhyncha</taxon>
        <taxon>Aphidomorpha</taxon>
        <taxon>Aphidoidea</taxon>
        <taxon>Aphididae</taxon>
        <taxon>Lachninae</taxon>
        <taxon>Cinara</taxon>
    </lineage>
</organism>
<sequence length="52" mass="5960">MELLRCSVNEPKVSEGFAAGYFNMLERTESRSLSETKITEALEDAISKLFMW</sequence>
<gene>
    <name evidence="1" type="ORF">CINCED_3A009104</name>
</gene>
<name>A0A5E4M983_9HEMI</name>
<accession>A0A5E4M983</accession>
<evidence type="ECO:0000313" key="1">
    <source>
        <dbReference type="EMBL" id="VVC27939.1"/>
    </source>
</evidence>